<dbReference type="AlphaFoldDB" id="A0A8S3WMY5"/>
<protein>
    <submittedName>
        <fullName evidence="5">(apollo) hypothetical protein</fullName>
    </submittedName>
</protein>
<dbReference type="Pfam" id="PF00232">
    <property type="entry name" value="Glyco_hydro_1"/>
    <property type="match status" value="1"/>
</dbReference>
<evidence type="ECO:0000256" key="4">
    <source>
        <dbReference type="RuleBase" id="RU003690"/>
    </source>
</evidence>
<evidence type="ECO:0000256" key="1">
    <source>
        <dbReference type="ARBA" id="ARBA00010838"/>
    </source>
</evidence>
<organism evidence="5 6">
    <name type="scientific">Parnassius apollo</name>
    <name type="common">Apollo butterfly</name>
    <name type="synonym">Papilio apollo</name>
    <dbReference type="NCBI Taxonomy" id="110799"/>
    <lineage>
        <taxon>Eukaryota</taxon>
        <taxon>Metazoa</taxon>
        <taxon>Ecdysozoa</taxon>
        <taxon>Arthropoda</taxon>
        <taxon>Hexapoda</taxon>
        <taxon>Insecta</taxon>
        <taxon>Pterygota</taxon>
        <taxon>Neoptera</taxon>
        <taxon>Endopterygota</taxon>
        <taxon>Lepidoptera</taxon>
        <taxon>Glossata</taxon>
        <taxon>Ditrysia</taxon>
        <taxon>Papilionoidea</taxon>
        <taxon>Papilionidae</taxon>
        <taxon>Parnassiinae</taxon>
        <taxon>Parnassini</taxon>
        <taxon>Parnassius</taxon>
        <taxon>Parnassius</taxon>
    </lineage>
</organism>
<keyword evidence="3" id="KW-0326">Glycosidase</keyword>
<evidence type="ECO:0000256" key="3">
    <source>
        <dbReference type="ARBA" id="ARBA00023295"/>
    </source>
</evidence>
<dbReference type="PANTHER" id="PTHR10353">
    <property type="entry name" value="GLYCOSYL HYDROLASE"/>
    <property type="match status" value="1"/>
</dbReference>
<dbReference type="GO" id="GO:0008422">
    <property type="term" value="F:beta-glucosidase activity"/>
    <property type="evidence" value="ECO:0007669"/>
    <property type="project" value="TreeGrafter"/>
</dbReference>
<evidence type="ECO:0000313" key="6">
    <source>
        <dbReference type="Proteomes" id="UP000691718"/>
    </source>
</evidence>
<comment type="similarity">
    <text evidence="1 4">Belongs to the glycosyl hydrolase 1 family.</text>
</comment>
<evidence type="ECO:0000313" key="5">
    <source>
        <dbReference type="EMBL" id="CAG4967412.1"/>
    </source>
</evidence>
<dbReference type="EMBL" id="CAJQZP010000541">
    <property type="protein sequence ID" value="CAG4967412.1"/>
    <property type="molecule type" value="Genomic_DNA"/>
</dbReference>
<sequence>MLGALNDGVNVKGYFVWNLMDDFGWDSGYTTKHGLYEVDMNDPARTRTPRKSAFVYKEIIRSRTVDFDYDPDLNNEDFIYKIISNEC</sequence>
<evidence type="ECO:0000256" key="2">
    <source>
        <dbReference type="ARBA" id="ARBA00022801"/>
    </source>
</evidence>
<dbReference type="Proteomes" id="UP000691718">
    <property type="component" value="Unassembled WGS sequence"/>
</dbReference>
<comment type="caution">
    <text evidence="5">The sequence shown here is derived from an EMBL/GenBank/DDBJ whole genome shotgun (WGS) entry which is preliminary data.</text>
</comment>
<dbReference type="InterPro" id="IPR001360">
    <property type="entry name" value="Glyco_hydro_1"/>
</dbReference>
<proteinExistence type="inferred from homology"/>
<name>A0A8S3WMY5_PARAO</name>
<gene>
    <name evidence="5" type="ORF">PAPOLLO_LOCUS7784</name>
</gene>
<keyword evidence="6" id="KW-1185">Reference proteome</keyword>
<keyword evidence="2" id="KW-0378">Hydrolase</keyword>
<dbReference type="OrthoDB" id="65569at2759"/>
<dbReference type="GO" id="GO:0005975">
    <property type="term" value="P:carbohydrate metabolic process"/>
    <property type="evidence" value="ECO:0007669"/>
    <property type="project" value="InterPro"/>
</dbReference>
<accession>A0A8S3WMY5</accession>
<dbReference type="PANTHER" id="PTHR10353:SF36">
    <property type="entry name" value="LP05116P"/>
    <property type="match status" value="1"/>
</dbReference>
<reference evidence="5" key="1">
    <citation type="submission" date="2021-04" db="EMBL/GenBank/DDBJ databases">
        <authorList>
            <person name="Tunstrom K."/>
        </authorList>
    </citation>
    <scope>NUCLEOTIDE SEQUENCE</scope>
</reference>